<evidence type="ECO:0000313" key="2">
    <source>
        <dbReference type="EMBL" id="CDO74135.1"/>
    </source>
</evidence>
<dbReference type="Gene3D" id="3.40.140.10">
    <property type="entry name" value="Cytidine Deaminase, domain 2"/>
    <property type="match status" value="1"/>
</dbReference>
<reference evidence="2" key="1">
    <citation type="submission" date="2014-01" db="EMBL/GenBank/DDBJ databases">
        <title>The genome of the white-rot fungus Pycnoporus cinnabarinus: a basidiomycete model with a versatile arsenal for lignocellulosic biomass breakdown.</title>
        <authorList>
            <person name="Levasseur A."/>
            <person name="Lomascolo A."/>
            <person name="Ruiz-Duenas F.J."/>
            <person name="Uzan E."/>
            <person name="Piumi F."/>
            <person name="Kues U."/>
            <person name="Ram A.F.J."/>
            <person name="Murat C."/>
            <person name="Haon M."/>
            <person name="Benoit I."/>
            <person name="Arfi Y."/>
            <person name="Chevret D."/>
            <person name="Drula E."/>
            <person name="Kwon M.J."/>
            <person name="Gouret P."/>
            <person name="Lesage-Meessen L."/>
            <person name="Lombard V."/>
            <person name="Mariette J."/>
            <person name="Noirot C."/>
            <person name="Park J."/>
            <person name="Patyshakuliyeva A."/>
            <person name="Wieneger R.A.B."/>
            <person name="Wosten H.A.B."/>
            <person name="Martin F."/>
            <person name="Coutinho P.M."/>
            <person name="de Vries R."/>
            <person name="Martinez A.T."/>
            <person name="Klopp C."/>
            <person name="Pontarotti P."/>
            <person name="Henrissat B."/>
            <person name="Record E."/>
        </authorList>
    </citation>
    <scope>NUCLEOTIDE SEQUENCE [LARGE SCALE GENOMIC DNA]</scope>
    <source>
        <strain evidence="2">BRFM137</strain>
    </source>
</reference>
<keyword evidence="3" id="KW-1185">Reference proteome</keyword>
<name>A0A060SI99_PYCCI</name>
<organism evidence="2 3">
    <name type="scientific">Pycnoporus cinnabarinus</name>
    <name type="common">Cinnabar-red polypore</name>
    <name type="synonym">Trametes cinnabarina</name>
    <dbReference type="NCBI Taxonomy" id="5643"/>
    <lineage>
        <taxon>Eukaryota</taxon>
        <taxon>Fungi</taxon>
        <taxon>Dikarya</taxon>
        <taxon>Basidiomycota</taxon>
        <taxon>Agaricomycotina</taxon>
        <taxon>Agaricomycetes</taxon>
        <taxon>Polyporales</taxon>
        <taxon>Polyporaceae</taxon>
        <taxon>Trametes</taxon>
    </lineage>
</organism>
<protein>
    <recommendedName>
        <fullName evidence="4">CMP/dCMP-type deaminase domain-containing protein</fullName>
    </recommendedName>
</protein>
<dbReference type="InterPro" id="IPR016193">
    <property type="entry name" value="Cytidine_deaminase-like"/>
</dbReference>
<dbReference type="OrthoDB" id="408702at2759"/>
<evidence type="ECO:0000313" key="3">
    <source>
        <dbReference type="Proteomes" id="UP000029665"/>
    </source>
</evidence>
<dbReference type="OMA" id="HNYNVGW"/>
<dbReference type="HOGENOM" id="CLU_025810_0_0_1"/>
<dbReference type="SUPFAM" id="SSF53927">
    <property type="entry name" value="Cytidine deaminase-like"/>
    <property type="match status" value="1"/>
</dbReference>
<feature type="signal peptide" evidence="1">
    <location>
        <begin position="1"/>
        <end position="22"/>
    </location>
</feature>
<dbReference type="AlphaFoldDB" id="A0A060SI99"/>
<comment type="caution">
    <text evidence="2">The sequence shown here is derived from an EMBL/GenBank/DDBJ whole genome shotgun (WGS) entry which is preliminary data.</text>
</comment>
<keyword evidence="1" id="KW-0732">Signal</keyword>
<proteinExistence type="predicted"/>
<evidence type="ECO:0000256" key="1">
    <source>
        <dbReference type="SAM" id="SignalP"/>
    </source>
</evidence>
<dbReference type="STRING" id="5643.A0A060SI99"/>
<evidence type="ECO:0008006" key="4">
    <source>
        <dbReference type="Google" id="ProtNLM"/>
    </source>
</evidence>
<sequence length="223" mass="24280">MGYMLYLTFIVFVVVSVKQVFAHTHEHVHAHAASLQNIVALPNLAINSVPVAVQEHWIRRAKAALTELVSPCSFSAFATVIVNHTSSTAGEIAAIQNCTAVLTDPHGPHKLTPSQAQAAFADLSLYTNAESCPMCASAIRWAGFREYVYGTSIETLILLGWAQIRIPSIEVFRQSFDLPHSARLMGGVLANETDPLFSWQFNPEFPCPAGCARQNGSTTCRPV</sequence>
<gene>
    <name evidence="2" type="ORF">BN946_scf185043.g185</name>
</gene>
<dbReference type="GO" id="GO:0006139">
    <property type="term" value="P:nucleobase-containing compound metabolic process"/>
    <property type="evidence" value="ECO:0007669"/>
    <property type="project" value="UniProtKB-ARBA"/>
</dbReference>
<dbReference type="Proteomes" id="UP000029665">
    <property type="component" value="Unassembled WGS sequence"/>
</dbReference>
<dbReference type="EMBL" id="CCBP010000125">
    <property type="protein sequence ID" value="CDO74135.1"/>
    <property type="molecule type" value="Genomic_DNA"/>
</dbReference>
<dbReference type="GO" id="GO:0003824">
    <property type="term" value="F:catalytic activity"/>
    <property type="evidence" value="ECO:0007669"/>
    <property type="project" value="InterPro"/>
</dbReference>
<feature type="chain" id="PRO_5001592231" description="CMP/dCMP-type deaminase domain-containing protein" evidence="1">
    <location>
        <begin position="23"/>
        <end position="223"/>
    </location>
</feature>
<accession>A0A060SI99</accession>